<evidence type="ECO:0000256" key="1">
    <source>
        <dbReference type="SAM" id="MobiDB-lite"/>
    </source>
</evidence>
<feature type="non-terminal residue" evidence="2">
    <location>
        <position position="1"/>
    </location>
</feature>
<name>A0ABN9WSA2_9DINO</name>
<accession>A0ABN9WSA2</accession>
<keyword evidence="3" id="KW-1185">Reference proteome</keyword>
<dbReference type="Proteomes" id="UP001189429">
    <property type="component" value="Unassembled WGS sequence"/>
</dbReference>
<feature type="region of interest" description="Disordered" evidence="1">
    <location>
        <begin position="1"/>
        <end position="25"/>
    </location>
</feature>
<protein>
    <submittedName>
        <fullName evidence="2">Uncharacterized protein</fullName>
    </submittedName>
</protein>
<comment type="caution">
    <text evidence="2">The sequence shown here is derived from an EMBL/GenBank/DDBJ whole genome shotgun (WGS) entry which is preliminary data.</text>
</comment>
<feature type="region of interest" description="Disordered" evidence="1">
    <location>
        <begin position="152"/>
        <end position="174"/>
    </location>
</feature>
<gene>
    <name evidence="2" type="ORF">PCOR1329_LOCUS70129</name>
</gene>
<proteinExistence type="predicted"/>
<sequence>PGRLRPSQARPPPRPPPDPPWRGRRTCRLGCWQRAARLLAARREQPRGEWPPAPALLQKSERRQGKEVLLDSITGNRRRAAACLPGRRQRKAFRRACRHAPRPPQHPAGAMAVVEQPAGTQEEHILKRFADEYDRSGFSKYFQLFYHQACRSEKDGQPAEPKEQAAAVEEPDQQ</sequence>
<feature type="compositionally biased region" description="Pro residues" evidence="1">
    <location>
        <begin position="9"/>
        <end position="20"/>
    </location>
</feature>
<evidence type="ECO:0000313" key="3">
    <source>
        <dbReference type="Proteomes" id="UP001189429"/>
    </source>
</evidence>
<feature type="region of interest" description="Disordered" evidence="1">
    <location>
        <begin position="43"/>
        <end position="63"/>
    </location>
</feature>
<evidence type="ECO:0000313" key="2">
    <source>
        <dbReference type="EMBL" id="CAK0889650.1"/>
    </source>
</evidence>
<feature type="compositionally biased region" description="Basic and acidic residues" evidence="1">
    <location>
        <begin position="152"/>
        <end position="163"/>
    </location>
</feature>
<organism evidence="2 3">
    <name type="scientific">Prorocentrum cordatum</name>
    <dbReference type="NCBI Taxonomy" id="2364126"/>
    <lineage>
        <taxon>Eukaryota</taxon>
        <taxon>Sar</taxon>
        <taxon>Alveolata</taxon>
        <taxon>Dinophyceae</taxon>
        <taxon>Prorocentrales</taxon>
        <taxon>Prorocentraceae</taxon>
        <taxon>Prorocentrum</taxon>
    </lineage>
</organism>
<reference evidence="2" key="1">
    <citation type="submission" date="2023-10" db="EMBL/GenBank/DDBJ databases">
        <authorList>
            <person name="Chen Y."/>
            <person name="Shah S."/>
            <person name="Dougan E. K."/>
            <person name="Thang M."/>
            <person name="Chan C."/>
        </authorList>
    </citation>
    <scope>NUCLEOTIDE SEQUENCE [LARGE SCALE GENOMIC DNA]</scope>
</reference>
<feature type="non-terminal residue" evidence="2">
    <location>
        <position position="174"/>
    </location>
</feature>
<dbReference type="EMBL" id="CAUYUJ010019247">
    <property type="protein sequence ID" value="CAK0889650.1"/>
    <property type="molecule type" value="Genomic_DNA"/>
</dbReference>